<organism evidence="4 5">
    <name type="scientific">Corynebacterium singulare</name>
    <dbReference type="NCBI Taxonomy" id="161899"/>
    <lineage>
        <taxon>Bacteria</taxon>
        <taxon>Bacillati</taxon>
        <taxon>Actinomycetota</taxon>
        <taxon>Actinomycetes</taxon>
        <taxon>Mycobacteriales</taxon>
        <taxon>Corynebacteriaceae</taxon>
        <taxon>Corynebacterium</taxon>
    </lineage>
</organism>
<keyword evidence="1" id="KW-0547">Nucleotide-binding</keyword>
<evidence type="ECO:0000313" key="5">
    <source>
        <dbReference type="Proteomes" id="UP000031890"/>
    </source>
</evidence>
<dbReference type="InterPro" id="IPR017871">
    <property type="entry name" value="ABC_transporter-like_CS"/>
</dbReference>
<reference evidence="4 5" key="1">
    <citation type="journal article" date="2015" name="Genome Announc.">
        <title>Complete Genome Sequence and Annotation of Corynebacterium singulare DSM 44357, Isolated from a Human Semen Specimen.</title>
        <authorList>
            <person name="Merten M."/>
            <person name="Brinkrolf K."/>
            <person name="Albersmeier A."/>
            <person name="Kutter Y."/>
            <person name="Ruckert C."/>
            <person name="Tauch A."/>
        </authorList>
    </citation>
    <scope>NUCLEOTIDE SEQUENCE [LARGE SCALE GENOMIC DNA]</scope>
    <source>
        <strain evidence="4">IBS B52218</strain>
    </source>
</reference>
<evidence type="ECO:0000259" key="3">
    <source>
        <dbReference type="PROSITE" id="PS50893"/>
    </source>
</evidence>
<gene>
    <name evidence="4" type="ORF">CSING_01775</name>
</gene>
<dbReference type="GO" id="GO:0016887">
    <property type="term" value="F:ATP hydrolysis activity"/>
    <property type="evidence" value="ECO:0007669"/>
    <property type="project" value="InterPro"/>
</dbReference>
<dbReference type="SUPFAM" id="SSF52540">
    <property type="entry name" value="P-loop containing nucleoside triphosphate hydrolases"/>
    <property type="match status" value="1"/>
</dbReference>
<dbReference type="STRING" id="161899.CSING_01775"/>
<feature type="domain" description="ABC transporter" evidence="3">
    <location>
        <begin position="4"/>
        <end position="192"/>
    </location>
</feature>
<dbReference type="InterPro" id="IPR003439">
    <property type="entry name" value="ABC_transporter-like_ATP-bd"/>
</dbReference>
<dbReference type="InterPro" id="IPR003593">
    <property type="entry name" value="AAA+_ATPase"/>
</dbReference>
<dbReference type="AlphaFoldDB" id="A0A0B6ESY4"/>
<evidence type="ECO:0000256" key="2">
    <source>
        <dbReference type="ARBA" id="ARBA00022840"/>
    </source>
</evidence>
<dbReference type="GO" id="GO:0005524">
    <property type="term" value="F:ATP binding"/>
    <property type="evidence" value="ECO:0007669"/>
    <property type="project" value="UniProtKB-KW"/>
</dbReference>
<keyword evidence="2" id="KW-0067">ATP-binding</keyword>
<evidence type="ECO:0000256" key="1">
    <source>
        <dbReference type="ARBA" id="ARBA00022741"/>
    </source>
</evidence>
<dbReference type="OrthoDB" id="6198786at2"/>
<dbReference type="PROSITE" id="PS50893">
    <property type="entry name" value="ABC_TRANSPORTER_2"/>
    <property type="match status" value="1"/>
</dbReference>
<dbReference type="HOGENOM" id="CLU_000604_1_2_11"/>
<dbReference type="PANTHER" id="PTHR43158:SF2">
    <property type="entry name" value="SKFA PEPTIDE EXPORT ATP-BINDING PROTEIN SKFE"/>
    <property type="match status" value="1"/>
</dbReference>
<accession>A0A0B6ESY4</accession>
<dbReference type="EMBL" id="CP010827">
    <property type="protein sequence ID" value="AJI77913.1"/>
    <property type="molecule type" value="Genomic_DNA"/>
</dbReference>
<dbReference type="Gene3D" id="3.40.50.300">
    <property type="entry name" value="P-loop containing nucleotide triphosphate hydrolases"/>
    <property type="match status" value="1"/>
</dbReference>
<protein>
    <submittedName>
        <fullName evidence="4">ABC transporter</fullName>
    </submittedName>
</protein>
<evidence type="ECO:0000313" key="4">
    <source>
        <dbReference type="EMBL" id="AJI77913.1"/>
    </source>
</evidence>
<dbReference type="InterPro" id="IPR027417">
    <property type="entry name" value="P-loop_NTPase"/>
</dbReference>
<sequence length="192" mass="20535">MLSITADYGHTAPLGHLEKNFASGRIYGLAGPNGSGKSTLLATLGGELTPLEGTVECDGHSVGTKKHPSTVITVTEPVFLPDLTVGEHLDLIGKAAGVEVAKLCELWALEPLLPHPASRLSSGQRQRVFLASQLYQPASAVLIDEPERHLDATWTEFLAGELRYLADEENRCIVVASHSDTVTQACDEVVQL</sequence>
<dbReference type="RefSeq" id="WP_042529155.1">
    <property type="nucleotide sequence ID" value="NZ_CP010827.1"/>
</dbReference>
<dbReference type="SMART" id="SM00382">
    <property type="entry name" value="AAA"/>
    <property type="match status" value="1"/>
</dbReference>
<dbReference type="PANTHER" id="PTHR43158">
    <property type="entry name" value="SKFA PEPTIDE EXPORT ATP-BINDING PROTEIN SKFE"/>
    <property type="match status" value="1"/>
</dbReference>
<dbReference type="Pfam" id="PF00005">
    <property type="entry name" value="ABC_tran"/>
    <property type="match status" value="1"/>
</dbReference>
<dbReference type="Proteomes" id="UP000031890">
    <property type="component" value="Chromosome"/>
</dbReference>
<name>A0A0B6ESY4_9CORY</name>
<dbReference type="PROSITE" id="PS00211">
    <property type="entry name" value="ABC_TRANSPORTER_1"/>
    <property type="match status" value="1"/>
</dbReference>
<proteinExistence type="predicted"/>
<dbReference type="KEGG" id="csx:CSING_01775"/>